<protein>
    <submittedName>
        <fullName evidence="1">Uncharacterized protein</fullName>
    </submittedName>
</protein>
<keyword evidence="2" id="KW-1185">Reference proteome</keyword>
<proteinExistence type="predicted"/>
<name>A0A5C2SBR2_9APHY</name>
<dbReference type="Proteomes" id="UP000313359">
    <property type="component" value="Unassembled WGS sequence"/>
</dbReference>
<organism evidence="1 2">
    <name type="scientific">Lentinus tigrinus ALCF2SS1-6</name>
    <dbReference type="NCBI Taxonomy" id="1328759"/>
    <lineage>
        <taxon>Eukaryota</taxon>
        <taxon>Fungi</taxon>
        <taxon>Dikarya</taxon>
        <taxon>Basidiomycota</taxon>
        <taxon>Agaricomycotina</taxon>
        <taxon>Agaricomycetes</taxon>
        <taxon>Polyporales</taxon>
        <taxon>Polyporaceae</taxon>
        <taxon>Lentinus</taxon>
    </lineage>
</organism>
<accession>A0A5C2SBR2</accession>
<dbReference type="EMBL" id="ML122262">
    <property type="protein sequence ID" value="RPD61242.1"/>
    <property type="molecule type" value="Genomic_DNA"/>
</dbReference>
<dbReference type="AlphaFoldDB" id="A0A5C2SBR2"/>
<sequence length="181" mass="20854">MNMNKDEYHIHPTNRVRLSLLLQAFSTKLQKLILNMEVIRMLGPEGIGDLISLRTMEVLHLELQHSLTLARTLLLYDKIIAAVPRLLLRLDSPSLRDIYIQFDTATVYESPETFLGHIESIGDAVEEIVLASHFPRLEKITLDVGTAEEDVEWWEMRFLECFPRLAAKDVLHIVQPANRIQ</sequence>
<reference evidence="1" key="1">
    <citation type="journal article" date="2018" name="Genome Biol. Evol.">
        <title>Genomics and development of Lentinus tigrinus, a white-rot wood-decaying mushroom with dimorphic fruiting bodies.</title>
        <authorList>
            <person name="Wu B."/>
            <person name="Xu Z."/>
            <person name="Knudson A."/>
            <person name="Carlson A."/>
            <person name="Chen N."/>
            <person name="Kovaka S."/>
            <person name="LaButti K."/>
            <person name="Lipzen A."/>
            <person name="Pennachio C."/>
            <person name="Riley R."/>
            <person name="Schakwitz W."/>
            <person name="Umezawa K."/>
            <person name="Ohm R.A."/>
            <person name="Grigoriev I.V."/>
            <person name="Nagy L.G."/>
            <person name="Gibbons J."/>
            <person name="Hibbett D."/>
        </authorList>
    </citation>
    <scope>NUCLEOTIDE SEQUENCE [LARGE SCALE GENOMIC DNA]</scope>
    <source>
        <strain evidence="1">ALCF2SS1-6</strain>
    </source>
</reference>
<evidence type="ECO:0000313" key="2">
    <source>
        <dbReference type="Proteomes" id="UP000313359"/>
    </source>
</evidence>
<dbReference type="OrthoDB" id="2755871at2759"/>
<gene>
    <name evidence="1" type="ORF">L227DRAFT_562797</name>
</gene>
<evidence type="ECO:0000313" key="1">
    <source>
        <dbReference type="EMBL" id="RPD61242.1"/>
    </source>
</evidence>